<sequence>MPIETVERLLHYRTRKNQHVMRNIARLWDIGQQAQSAQDILDGLHPWGESKDLFFYNVIPRLLFIMGIAVALVGWFFHPFIPYPLVLLAGLLCCFAAYLIYEPSDPIDEVINFLEQKIMLLRYDLHFNKTPTHISTTSNTLLVMSRLKQTFPFFAQGNVSNEIEQFASTVWFDGEQEHHVMLFQYHYIDEFSLPNSQGEKQKIREIHKDQWGAFIFQMPALGFAASNKHHEFTPPYTQRWKTADIMVNQNLYIFGYNQHQLARTISPSITLKLSDFFQLYSGDIVYHFEENMLCYMGDQNLFRIARKKQSPQDISALRGHLRTLTMPEYEKFKQSMLNLIS</sequence>
<dbReference type="AlphaFoldDB" id="A0A833PEP7"/>
<name>A0A833PEP7_ACIBZ</name>
<keyword evidence="1" id="KW-1133">Transmembrane helix</keyword>
<accession>A0A833PEP7</accession>
<evidence type="ECO:0000256" key="1">
    <source>
        <dbReference type="SAM" id="Phobius"/>
    </source>
</evidence>
<dbReference type="Proteomes" id="UP000490535">
    <property type="component" value="Unassembled WGS sequence"/>
</dbReference>
<evidence type="ECO:0000313" key="2">
    <source>
        <dbReference type="EMBL" id="KAF1022991.1"/>
    </source>
</evidence>
<proteinExistence type="predicted"/>
<feature type="transmembrane region" description="Helical" evidence="1">
    <location>
        <begin position="83"/>
        <end position="101"/>
    </location>
</feature>
<feature type="transmembrane region" description="Helical" evidence="1">
    <location>
        <begin position="54"/>
        <end position="77"/>
    </location>
</feature>
<keyword evidence="1" id="KW-0812">Transmembrane</keyword>
<keyword evidence="1" id="KW-0472">Membrane</keyword>
<protein>
    <recommendedName>
        <fullName evidence="4">DUF3137 domain-containing protein</fullName>
    </recommendedName>
</protein>
<reference evidence="3" key="1">
    <citation type="journal article" date="2020" name="MBio">
        <title>Horizontal gene transfer to a defensive symbiont with a reduced genome amongst a multipartite beetle microbiome.</title>
        <authorList>
            <person name="Waterworth S.C."/>
            <person name="Florez L.V."/>
            <person name="Rees E.R."/>
            <person name="Hertweck C."/>
            <person name="Kaltenpoth M."/>
            <person name="Kwan J.C."/>
        </authorList>
    </citation>
    <scope>NUCLEOTIDE SEQUENCE [LARGE SCALE GENOMIC DNA]</scope>
</reference>
<dbReference type="EMBL" id="WNDP01000083">
    <property type="protein sequence ID" value="KAF1022991.1"/>
    <property type="molecule type" value="Genomic_DNA"/>
</dbReference>
<gene>
    <name evidence="2" type="ORF">GAK29_03036</name>
</gene>
<comment type="caution">
    <text evidence="2">The sequence shown here is derived from an EMBL/GenBank/DDBJ whole genome shotgun (WGS) entry which is preliminary data.</text>
</comment>
<organism evidence="2 3">
    <name type="scientific">Acinetobacter bereziniae</name>
    <name type="common">Acinetobacter genomosp. 10</name>
    <dbReference type="NCBI Taxonomy" id="106648"/>
    <lineage>
        <taxon>Bacteria</taxon>
        <taxon>Pseudomonadati</taxon>
        <taxon>Pseudomonadota</taxon>
        <taxon>Gammaproteobacteria</taxon>
        <taxon>Moraxellales</taxon>
        <taxon>Moraxellaceae</taxon>
        <taxon>Acinetobacter</taxon>
    </lineage>
</organism>
<evidence type="ECO:0000313" key="3">
    <source>
        <dbReference type="Proteomes" id="UP000490535"/>
    </source>
</evidence>
<evidence type="ECO:0008006" key="4">
    <source>
        <dbReference type="Google" id="ProtNLM"/>
    </source>
</evidence>